<dbReference type="EMBL" id="JWZT01001678">
    <property type="protein sequence ID" value="KII71667.1"/>
    <property type="molecule type" value="Genomic_DNA"/>
</dbReference>
<evidence type="ECO:0000313" key="3">
    <source>
        <dbReference type="Proteomes" id="UP000031668"/>
    </source>
</evidence>
<comment type="caution">
    <text evidence="2">The sequence shown here is derived from an EMBL/GenBank/DDBJ whole genome shotgun (WGS) entry which is preliminary data.</text>
</comment>
<evidence type="ECO:0000256" key="1">
    <source>
        <dbReference type="SAM" id="MobiDB-lite"/>
    </source>
</evidence>
<keyword evidence="3" id="KW-1185">Reference proteome</keyword>
<evidence type="ECO:0000313" key="2">
    <source>
        <dbReference type="EMBL" id="KII71667.1"/>
    </source>
</evidence>
<sequence>MGEGEVTETVLMNKPPKPTDEAVNPNTPDLPVTQIDGTEHEIHYAPQSQDASDPPFSSMIVAKGMILILIGAMKKLLRHIICFAFMGQIFSARSLRSLFIHQNPPFHQTATQPPKPTDEAVNPNTPDLPVTQIDGTEHEIHYAPQSQDASDPPFSSMIVAKGMILILIGAMKKLLRHIICFAFMGQIFSARSLRSLFIHQNPPFHQTATQVNKISSTVAQIIKYVNIQVQ</sequence>
<accession>A0A0C2NCH8</accession>
<reference evidence="2 3" key="1">
    <citation type="journal article" date="2014" name="Genome Biol. Evol.">
        <title>The genome of the myxosporean Thelohanellus kitauei shows adaptations to nutrient acquisition within its fish host.</title>
        <authorList>
            <person name="Yang Y."/>
            <person name="Xiong J."/>
            <person name="Zhou Z."/>
            <person name="Huo F."/>
            <person name="Miao W."/>
            <person name="Ran C."/>
            <person name="Liu Y."/>
            <person name="Zhang J."/>
            <person name="Feng J."/>
            <person name="Wang M."/>
            <person name="Wang M."/>
            <person name="Wang L."/>
            <person name="Yao B."/>
        </authorList>
    </citation>
    <scope>NUCLEOTIDE SEQUENCE [LARGE SCALE GENOMIC DNA]</scope>
    <source>
        <strain evidence="2">Wuqing</strain>
    </source>
</reference>
<gene>
    <name evidence="2" type="ORF">RF11_04268</name>
</gene>
<organism evidence="2 3">
    <name type="scientific">Thelohanellus kitauei</name>
    <name type="common">Myxosporean</name>
    <dbReference type="NCBI Taxonomy" id="669202"/>
    <lineage>
        <taxon>Eukaryota</taxon>
        <taxon>Metazoa</taxon>
        <taxon>Cnidaria</taxon>
        <taxon>Myxozoa</taxon>
        <taxon>Myxosporea</taxon>
        <taxon>Bivalvulida</taxon>
        <taxon>Platysporina</taxon>
        <taxon>Myxobolidae</taxon>
        <taxon>Thelohanellus</taxon>
    </lineage>
</organism>
<dbReference type="AlphaFoldDB" id="A0A0C2NCH8"/>
<feature type="region of interest" description="Disordered" evidence="1">
    <location>
        <begin position="1"/>
        <end position="28"/>
    </location>
</feature>
<name>A0A0C2NCH8_THEKT</name>
<dbReference type="Proteomes" id="UP000031668">
    <property type="component" value="Unassembled WGS sequence"/>
</dbReference>
<protein>
    <submittedName>
        <fullName evidence="2">Uncharacterized protein</fullName>
    </submittedName>
</protein>
<proteinExistence type="predicted"/>